<dbReference type="PROSITE" id="PS00785">
    <property type="entry name" value="5_NUCLEOTIDASE_1"/>
    <property type="match status" value="1"/>
</dbReference>
<accession>A7LH73</accession>
<evidence type="ECO:0000259" key="9">
    <source>
        <dbReference type="Pfam" id="PF00149"/>
    </source>
</evidence>
<dbReference type="PROSITE" id="PS00786">
    <property type="entry name" value="5_NUCLEOTIDASE_2"/>
    <property type="match status" value="1"/>
</dbReference>
<dbReference type="SUPFAM" id="SSF56300">
    <property type="entry name" value="Metallo-dependent phosphatases"/>
    <property type="match status" value="1"/>
</dbReference>
<evidence type="ECO:0000256" key="6">
    <source>
        <dbReference type="ARBA" id="ARBA00022741"/>
    </source>
</evidence>
<dbReference type="FunFam" id="3.90.780.10:FF:000001">
    <property type="entry name" value="NT5E isoform 3"/>
    <property type="match status" value="1"/>
</dbReference>
<dbReference type="GO" id="GO:0000166">
    <property type="term" value="F:nucleotide binding"/>
    <property type="evidence" value="ECO:0007669"/>
    <property type="project" value="UniProtKB-KW"/>
</dbReference>
<comment type="catalytic activity">
    <reaction evidence="1">
        <text>a ribonucleoside 5'-phosphate + H2O = a ribonucleoside + phosphate</text>
        <dbReference type="Rhea" id="RHEA:12484"/>
        <dbReference type="ChEBI" id="CHEBI:15377"/>
        <dbReference type="ChEBI" id="CHEBI:18254"/>
        <dbReference type="ChEBI" id="CHEBI:43474"/>
        <dbReference type="ChEBI" id="CHEBI:58043"/>
        <dbReference type="EC" id="3.1.3.5"/>
    </reaction>
</comment>
<dbReference type="GO" id="GO:0008253">
    <property type="term" value="F:5'-nucleotidase activity"/>
    <property type="evidence" value="ECO:0007669"/>
    <property type="project" value="UniProtKB-EC"/>
</dbReference>
<keyword evidence="6 8" id="KW-0547">Nucleotide-binding</keyword>
<dbReference type="EC" id="3.1.3.5" evidence="3"/>
<dbReference type="PRINTS" id="PR01607">
    <property type="entry name" value="APYRASEFAMLY"/>
</dbReference>
<evidence type="ECO:0000256" key="4">
    <source>
        <dbReference type="ARBA" id="ARBA00022723"/>
    </source>
</evidence>
<dbReference type="Gene3D" id="3.60.21.10">
    <property type="match status" value="1"/>
</dbReference>
<evidence type="ECO:0000256" key="5">
    <source>
        <dbReference type="ARBA" id="ARBA00022729"/>
    </source>
</evidence>
<dbReference type="InterPro" id="IPR008334">
    <property type="entry name" value="5'-Nucleotdase_C"/>
</dbReference>
<feature type="signal peptide" evidence="8">
    <location>
        <begin position="1"/>
        <end position="18"/>
    </location>
</feature>
<protein>
    <recommendedName>
        <fullName evidence="3">5'-nucleotidase</fullName>
        <ecNumber evidence="3">3.1.3.5</ecNumber>
    </recommendedName>
</protein>
<dbReference type="Gene3D" id="3.90.780.10">
    <property type="entry name" value="5'-Nucleotidase, C-terminal domain"/>
    <property type="match status" value="1"/>
</dbReference>
<dbReference type="SUPFAM" id="SSF55816">
    <property type="entry name" value="5'-nucleotidase (syn. UDP-sugar hydrolase), C-terminal domain"/>
    <property type="match status" value="1"/>
</dbReference>
<evidence type="ECO:0000313" key="11">
    <source>
        <dbReference type="EMBL" id="ABS30896.1"/>
    </source>
</evidence>
<dbReference type="InterPro" id="IPR006146">
    <property type="entry name" value="5'-Nucleotdase_CS"/>
</dbReference>
<evidence type="ECO:0000256" key="2">
    <source>
        <dbReference type="ARBA" id="ARBA00006654"/>
    </source>
</evidence>
<keyword evidence="5 8" id="KW-0732">Signal</keyword>
<keyword evidence="4" id="KW-0479">Metal-binding</keyword>
<feature type="domain" description="Calcineurin-like phosphoesterase" evidence="9">
    <location>
        <begin position="39"/>
        <end position="257"/>
    </location>
</feature>
<name>A7LH73_ORNKA</name>
<dbReference type="EMBL" id="EU016368">
    <property type="protein sequence ID" value="ABS30896.1"/>
    <property type="molecule type" value="mRNA"/>
</dbReference>
<evidence type="ECO:0000256" key="7">
    <source>
        <dbReference type="ARBA" id="ARBA00022801"/>
    </source>
</evidence>
<dbReference type="FunFam" id="3.60.21.10:FF:000020">
    <property type="entry name" value="NT5E isoform 4"/>
    <property type="match status" value="1"/>
</dbReference>
<sequence length="584" mass="65198" precursor="true">MLKHFFLAFSFLLAVSYAKPTKVPRPKCTKKPKGDFTLTLLHTNDIHSHFDESNQWGGPCVPKDGKTDHCVAGVTRLATLVKEMKERHPNALFMNAGDFFQGSVWYTVLKDRIVSAVMKELKYDAVTLGNHEFDEGPGGLAPFLGNMSEAGIKVIATNVDSQDEPLLKDKVLLKSHTFCVRGRKVGVIGAVTEETRTIATPGKAVIKDVIPSLDEEAKKLKAEGVDIIVAITHTGYDVDPYIVANVTDLDILVGGHTNTFLYKGKPPKDDKVEGEYPTVVKRADDSQGLIVQDFWFAKYLGFIQVTFDSKGNVKGWEGNPILVDHKYKEDESMKELLEPFRKIVNEAGMKPIGSSKVLLSADNKTCRLNECNMLNMVTDSFLAYYADQESPENMWSSVAAAVVNSGFARSSLPKSNSLTMFDIMRALPYESSLVVLTLKGTHLRKMFEHSVAQFTVTADPRGEFLAVSGMKVKYDLARAPNKRVVSLRILCTQCVVPRYEIVRRNETYRIATTSYIANGGDGFEFDEEVTKETKGVVDSEVYLPYIMKMSPLKTPVEGRVLIRNYPKPVIGSRYDMSWKQEIWV</sequence>
<dbReference type="PANTHER" id="PTHR11575:SF24">
    <property type="entry name" value="5'-NUCLEOTIDASE"/>
    <property type="match status" value="1"/>
</dbReference>
<evidence type="ECO:0000256" key="3">
    <source>
        <dbReference type="ARBA" id="ARBA00012643"/>
    </source>
</evidence>
<evidence type="ECO:0000256" key="1">
    <source>
        <dbReference type="ARBA" id="ARBA00000815"/>
    </source>
</evidence>
<reference evidence="11" key="1">
    <citation type="journal article" date="2009" name="Exp. Parasitol.">
        <title>Ornithodoros savignyi: soft tick apyrase belongs to the 5'-nucleotidase family.</title>
        <authorList>
            <person name="Stutzer C."/>
            <person name="Mans B.J."/>
            <person name="Gaspar A.R."/>
            <person name="Neitz A.W."/>
            <person name="Maritz-Olivier C."/>
        </authorList>
    </citation>
    <scope>NUCLEOTIDE SEQUENCE</scope>
    <source>
        <tissue evidence="11">Salivary gland</tissue>
    </source>
</reference>
<proteinExistence type="evidence at transcript level"/>
<dbReference type="AlphaFoldDB" id="A7LH73"/>
<dbReference type="Pfam" id="PF02872">
    <property type="entry name" value="5_nucleotid_C"/>
    <property type="match status" value="1"/>
</dbReference>
<feature type="chain" id="PRO_5005121848" description="5'-nucleotidase" evidence="8">
    <location>
        <begin position="19"/>
        <end position="584"/>
    </location>
</feature>
<dbReference type="CDD" id="cd07409">
    <property type="entry name" value="MPP_CD73_N"/>
    <property type="match status" value="1"/>
</dbReference>
<dbReference type="Pfam" id="PF00149">
    <property type="entry name" value="Metallophos"/>
    <property type="match status" value="1"/>
</dbReference>
<dbReference type="InterPro" id="IPR004843">
    <property type="entry name" value="Calcineurin-like_PHP"/>
</dbReference>
<evidence type="ECO:0000259" key="10">
    <source>
        <dbReference type="Pfam" id="PF02872"/>
    </source>
</evidence>
<dbReference type="InterPro" id="IPR029052">
    <property type="entry name" value="Metallo-depent_PP-like"/>
</dbReference>
<dbReference type="GO" id="GO:0046872">
    <property type="term" value="F:metal ion binding"/>
    <property type="evidence" value="ECO:0007669"/>
    <property type="project" value="UniProtKB-KW"/>
</dbReference>
<dbReference type="InterPro" id="IPR006179">
    <property type="entry name" value="5_nucleotidase/apyrase"/>
</dbReference>
<dbReference type="InterPro" id="IPR036907">
    <property type="entry name" value="5'-Nucleotdase_C_sf"/>
</dbReference>
<organism evidence="11">
    <name type="scientific">Ornithodoros kalahariensis</name>
    <name type="common">Tick</name>
    <dbReference type="NCBI Taxonomy" id="1580572"/>
    <lineage>
        <taxon>Eukaryota</taxon>
        <taxon>Metazoa</taxon>
        <taxon>Ecdysozoa</taxon>
        <taxon>Arthropoda</taxon>
        <taxon>Chelicerata</taxon>
        <taxon>Arachnida</taxon>
        <taxon>Acari</taxon>
        <taxon>Parasitiformes</taxon>
        <taxon>Ixodida</taxon>
        <taxon>Ixodoidea</taxon>
        <taxon>Argasidae</taxon>
        <taxon>Ornithodorinae</taxon>
        <taxon>Ornithodoros</taxon>
    </lineage>
</organism>
<dbReference type="PANTHER" id="PTHR11575">
    <property type="entry name" value="5'-NUCLEOTIDASE-RELATED"/>
    <property type="match status" value="1"/>
</dbReference>
<comment type="similarity">
    <text evidence="2 8">Belongs to the 5'-nucleotidase family.</text>
</comment>
<evidence type="ECO:0000256" key="8">
    <source>
        <dbReference type="RuleBase" id="RU362119"/>
    </source>
</evidence>
<feature type="domain" description="5'-Nucleotidase C-terminal" evidence="10">
    <location>
        <begin position="352"/>
        <end position="524"/>
    </location>
</feature>
<dbReference type="GO" id="GO:0005886">
    <property type="term" value="C:plasma membrane"/>
    <property type="evidence" value="ECO:0007669"/>
    <property type="project" value="TreeGrafter"/>
</dbReference>
<keyword evidence="7 8" id="KW-0378">Hydrolase</keyword>
<dbReference type="GO" id="GO:0006196">
    <property type="term" value="P:AMP catabolic process"/>
    <property type="evidence" value="ECO:0007669"/>
    <property type="project" value="TreeGrafter"/>
</dbReference>